<protein>
    <submittedName>
        <fullName evidence="1">Uncharacterized protein</fullName>
    </submittedName>
</protein>
<evidence type="ECO:0000313" key="2">
    <source>
        <dbReference type="Proteomes" id="UP000003639"/>
    </source>
</evidence>
<comment type="caution">
    <text evidence="1">The sequence shown here is derived from an EMBL/GenBank/DDBJ whole genome shotgun (WGS) entry which is preliminary data.</text>
</comment>
<evidence type="ECO:0000313" key="1">
    <source>
        <dbReference type="EMBL" id="EDN00306.1"/>
    </source>
</evidence>
<gene>
    <name evidence="1" type="ORF">BACCAP_01638</name>
</gene>
<dbReference type="EMBL" id="AAXG02000011">
    <property type="protein sequence ID" value="EDN00306.1"/>
    <property type="molecule type" value="Genomic_DNA"/>
</dbReference>
<reference evidence="1 2" key="2">
    <citation type="submission" date="2007-06" db="EMBL/GenBank/DDBJ databases">
        <title>Draft genome sequence of Pseudoflavonifractor capillosus ATCC 29799.</title>
        <authorList>
            <person name="Sudarsanam P."/>
            <person name="Ley R."/>
            <person name="Guruge J."/>
            <person name="Turnbaugh P.J."/>
            <person name="Mahowald M."/>
            <person name="Liep D."/>
            <person name="Gordon J."/>
        </authorList>
    </citation>
    <scope>NUCLEOTIDE SEQUENCE [LARGE SCALE GENOMIC DNA]</scope>
    <source>
        <strain evidence="1 2">ATCC 29799</strain>
    </source>
</reference>
<dbReference type="STRING" id="411467.BACCAP_01638"/>
<organism evidence="1 2">
    <name type="scientific">Pseudoflavonifractor capillosus ATCC 29799</name>
    <dbReference type="NCBI Taxonomy" id="411467"/>
    <lineage>
        <taxon>Bacteria</taxon>
        <taxon>Bacillati</taxon>
        <taxon>Bacillota</taxon>
        <taxon>Clostridia</taxon>
        <taxon>Eubacteriales</taxon>
        <taxon>Oscillospiraceae</taxon>
        <taxon>Pseudoflavonifractor</taxon>
    </lineage>
</organism>
<dbReference type="AlphaFoldDB" id="A6NTW0"/>
<dbReference type="Proteomes" id="UP000003639">
    <property type="component" value="Unassembled WGS sequence"/>
</dbReference>
<reference evidence="1 2" key="1">
    <citation type="submission" date="2007-04" db="EMBL/GenBank/DDBJ databases">
        <authorList>
            <person name="Fulton L."/>
            <person name="Clifton S."/>
            <person name="Fulton B."/>
            <person name="Xu J."/>
            <person name="Minx P."/>
            <person name="Pepin K.H."/>
            <person name="Johnson M."/>
            <person name="Thiruvilangam P."/>
            <person name="Bhonagiri V."/>
            <person name="Nash W.E."/>
            <person name="Mardis E.R."/>
            <person name="Wilson R.K."/>
        </authorList>
    </citation>
    <scope>NUCLEOTIDE SEQUENCE [LARGE SCALE GENOMIC DNA]</scope>
    <source>
        <strain evidence="1 2">ATCC 29799</strain>
    </source>
</reference>
<sequence length="42" mass="5167">MRKAPFVYVFVGERYRIASLRWYEPDQVRRVRFYLLNSAESP</sequence>
<name>A6NTW0_9FIRM</name>
<proteinExistence type="predicted"/>
<accession>A6NTW0</accession>
<keyword evidence="2" id="KW-1185">Reference proteome</keyword>